<dbReference type="InterPro" id="IPR033462">
    <property type="entry name" value="Cache_3-Cache_2"/>
</dbReference>
<evidence type="ECO:0000259" key="1">
    <source>
        <dbReference type="Pfam" id="PF17201"/>
    </source>
</evidence>
<dbReference type="KEGG" id="cnc:CNE_BB1p04570"/>
<dbReference type="InterPro" id="IPR029151">
    <property type="entry name" value="Sensor-like_sf"/>
</dbReference>
<dbReference type="SUPFAM" id="SSF103190">
    <property type="entry name" value="Sensory domain-like"/>
    <property type="match status" value="1"/>
</dbReference>
<name>F8GX11_CUPNN</name>
<reference evidence="2 3" key="1">
    <citation type="journal article" date="2011" name="J. Bacteriol.">
        <title>Complete genome sequence of the type strain Cupriavidus necator N-1.</title>
        <authorList>
            <person name="Poehlein A."/>
            <person name="Kusian B."/>
            <person name="Friedrich B."/>
            <person name="Daniel R."/>
            <person name="Bowien B."/>
        </authorList>
    </citation>
    <scope>NUCLEOTIDE SEQUENCE [LARGE SCALE GENOMIC DNA]</scope>
    <source>
        <strain evidence="3">ATCC 43291 / DSM 13513 / CCUG 52238 / LMG 8453 / N-1</strain>
        <plasmid evidence="2 3">pBB1</plasmid>
    </source>
</reference>
<dbReference type="EMBL" id="CP002879">
    <property type="protein sequence ID" value="AEI81881.1"/>
    <property type="molecule type" value="Genomic_DNA"/>
</dbReference>
<accession>F8GX11</accession>
<organism evidence="2 3">
    <name type="scientific">Cupriavidus necator (strain ATCC 43291 / DSM 13513 / CCUG 52238 / LMG 8453 / N-1)</name>
    <name type="common">Ralstonia eutropha</name>
    <dbReference type="NCBI Taxonomy" id="1042878"/>
    <lineage>
        <taxon>Bacteria</taxon>
        <taxon>Pseudomonadati</taxon>
        <taxon>Pseudomonadota</taxon>
        <taxon>Betaproteobacteria</taxon>
        <taxon>Burkholderiales</taxon>
        <taxon>Burkholderiaceae</taxon>
        <taxon>Cupriavidus</taxon>
    </lineage>
</organism>
<dbReference type="RefSeq" id="WP_013958936.1">
    <property type="nucleotide sequence ID" value="NC_015727.1"/>
</dbReference>
<proteinExistence type="predicted"/>
<dbReference type="Pfam" id="PF17201">
    <property type="entry name" value="Cache_3-Cache_2"/>
    <property type="match status" value="1"/>
</dbReference>
<feature type="domain" description="Cache 3/Cache 2 fusion" evidence="1">
    <location>
        <begin position="63"/>
        <end position="179"/>
    </location>
</feature>
<gene>
    <name evidence="2" type="ordered locus">CNE_BB1p04570</name>
</gene>
<evidence type="ECO:0000313" key="2">
    <source>
        <dbReference type="EMBL" id="AEI81881.1"/>
    </source>
</evidence>
<dbReference type="HOGENOM" id="CLU_131954_0_0_4"/>
<dbReference type="AlphaFoldDB" id="F8GX11"/>
<evidence type="ECO:0000313" key="3">
    <source>
        <dbReference type="Proteomes" id="UP000006798"/>
    </source>
</evidence>
<dbReference type="Proteomes" id="UP000006798">
    <property type="component" value="Plasmid pBB1"/>
</dbReference>
<protein>
    <recommendedName>
        <fullName evidence="1">Cache 3/Cache 2 fusion domain-containing protein</fullName>
    </recommendedName>
</protein>
<sequence length="180" mass="18986">MAKVSPAGAIRRWIAVVVYALALPIFAPAMSHAQSPENVKQAMESLKAKTVKLGVPGIKGEDAVAGKPAPALYFGATKMNNNFAVVDEVKKEHSGTATLFVKNGDDFVRVATNVQKDDGSRAIGTVLDPKGKAIAAIRSGGAYYGDADILGKPYITGYEPIRDASGNVIGIYYVGYPKTK</sequence>
<keyword evidence="2" id="KW-0614">Plasmid</keyword>
<geneLocation type="plasmid" evidence="2 3">
    <name>pBB1</name>
</geneLocation>
<dbReference type="GeneID" id="34311697"/>